<organism evidence="3 4">
    <name type="scientific">Lactobacillus amylolyticus DSM 11664</name>
    <dbReference type="NCBI Taxonomy" id="585524"/>
    <lineage>
        <taxon>Bacteria</taxon>
        <taxon>Bacillati</taxon>
        <taxon>Bacillota</taxon>
        <taxon>Bacilli</taxon>
        <taxon>Lactobacillales</taxon>
        <taxon>Lactobacillaceae</taxon>
        <taxon>Lactobacillus</taxon>
    </lineage>
</organism>
<evidence type="ECO:0000313" key="4">
    <source>
        <dbReference type="Proteomes" id="UP000004069"/>
    </source>
</evidence>
<dbReference type="Pfam" id="PF01548">
    <property type="entry name" value="DEDD_Tnp_IS110"/>
    <property type="match status" value="1"/>
</dbReference>
<dbReference type="EMBL" id="ADNY01000009">
    <property type="protein sequence ID" value="EFG56191.1"/>
    <property type="molecule type" value="Genomic_DNA"/>
</dbReference>
<name>D4YRP4_9LACO</name>
<proteinExistence type="predicted"/>
<dbReference type="Proteomes" id="UP000004069">
    <property type="component" value="Unassembled WGS sequence"/>
</dbReference>
<keyword evidence="4" id="KW-1185">Reference proteome</keyword>
<feature type="domain" description="Transposase IS110-like N-terminal" evidence="1">
    <location>
        <begin position="13"/>
        <end position="166"/>
    </location>
</feature>
<dbReference type="GO" id="GO:0004803">
    <property type="term" value="F:transposase activity"/>
    <property type="evidence" value="ECO:0007669"/>
    <property type="project" value="InterPro"/>
</dbReference>
<evidence type="ECO:0000259" key="2">
    <source>
        <dbReference type="Pfam" id="PF02371"/>
    </source>
</evidence>
<dbReference type="eggNOG" id="COG3547">
    <property type="taxonomic scope" value="Bacteria"/>
</dbReference>
<dbReference type="InterPro" id="IPR003346">
    <property type="entry name" value="Transposase_20"/>
</dbReference>
<dbReference type="PANTHER" id="PTHR33055:SF13">
    <property type="entry name" value="TRANSPOSASE"/>
    <property type="match status" value="1"/>
</dbReference>
<dbReference type="InterPro" id="IPR002525">
    <property type="entry name" value="Transp_IS110-like_N"/>
</dbReference>
<sequence>MGGSIIENCKVIVGIDVSSKDSTVCVLMDKVRQGKTFKISNDMVGFQQLYKRLRLYSVIPLIVFESTGVYSLSLQAFLEKKHIQYLKLNPLKAKKLMDNNLRHNKTDQVDAYRLALIQFNAPQKLLKPQSRAYHEMQNASRYYEELNKAMVVAKNQLHRNLQTTFPQIENLMCHPTGKIYWSVVALFPHAQAVLDSNKEHILGELETISGLSQKKAEYLTQRLISLARLTCAYDNKDSIVIRAIQRNIACLFSLDQEKKEALAYLYKLASKNQADTRILTIYQSIPGIAKTTALRLLAELGDLRRFDSPNQIDAFIGIDPGIYQSGELDSHLSITKHGNSIARKIMYLSIGQMESVKTTQPCHITDYYDRKKSSQSRGFKKIAIASVHKLIRTMYALVTKNQLYDYNVATRNQRL</sequence>
<dbReference type="InterPro" id="IPR047650">
    <property type="entry name" value="Transpos_IS110"/>
</dbReference>
<evidence type="ECO:0000259" key="1">
    <source>
        <dbReference type="Pfam" id="PF01548"/>
    </source>
</evidence>
<dbReference type="AlphaFoldDB" id="D4YRP4"/>
<evidence type="ECO:0000313" key="3">
    <source>
        <dbReference type="EMBL" id="EFG56191.1"/>
    </source>
</evidence>
<accession>D4YRP4</accession>
<protein>
    <submittedName>
        <fullName evidence="3">Transposase, IS116/IS110/IS902 family</fullName>
    </submittedName>
</protein>
<reference evidence="3 4" key="1">
    <citation type="submission" date="2010-04" db="EMBL/GenBank/DDBJ databases">
        <authorList>
            <person name="Muzny D."/>
            <person name="Qin X."/>
            <person name="Deng J."/>
            <person name="Jiang H."/>
            <person name="Liu Y."/>
            <person name="Qu J."/>
            <person name="Song X.-Z."/>
            <person name="Zhang L."/>
            <person name="Thornton R."/>
            <person name="Coyle M."/>
            <person name="Francisco L."/>
            <person name="Jackson L."/>
            <person name="Javaid M."/>
            <person name="Korchina V."/>
            <person name="Kovar C."/>
            <person name="Mata R."/>
            <person name="Mathew T."/>
            <person name="Ngo R."/>
            <person name="Nguyen L."/>
            <person name="Nguyen N."/>
            <person name="Okwuonu G."/>
            <person name="Ongeri F."/>
            <person name="Pham C."/>
            <person name="Simmons D."/>
            <person name="Wilczek-Boney K."/>
            <person name="Hale W."/>
            <person name="Jakkamsetti A."/>
            <person name="Pham P."/>
            <person name="Ruth R."/>
            <person name="San Lucas F."/>
            <person name="Warren J."/>
            <person name="Zhang J."/>
            <person name="Zhao Z."/>
            <person name="Zhou C."/>
            <person name="Zhu D."/>
            <person name="Lee S."/>
            <person name="Bess C."/>
            <person name="Blankenburg K."/>
            <person name="Forbes L."/>
            <person name="Fu Q."/>
            <person name="Gubbala S."/>
            <person name="Hirani K."/>
            <person name="Jayaseelan J.C."/>
            <person name="Lara F."/>
            <person name="Munidasa M."/>
            <person name="Palculict T."/>
            <person name="Patil S."/>
            <person name="Pu L.-L."/>
            <person name="Saada N."/>
            <person name="Tang L."/>
            <person name="Weissenberger G."/>
            <person name="Zhu Y."/>
            <person name="Hemphill L."/>
            <person name="Shang Y."/>
            <person name="Youmans B."/>
            <person name="Ayvaz T."/>
            <person name="Ross M."/>
            <person name="Santibanez J."/>
            <person name="Aqrawi P."/>
            <person name="Gross S."/>
            <person name="Joshi V."/>
            <person name="Fowler G."/>
            <person name="Nazareth L."/>
            <person name="Reid J."/>
            <person name="Worley K."/>
            <person name="Petrosino J."/>
            <person name="Highlander S."/>
            <person name="Gibbs R."/>
        </authorList>
    </citation>
    <scope>NUCLEOTIDE SEQUENCE [LARGE SCALE GENOMIC DNA]</scope>
    <source>
        <strain evidence="3 4">DSM 11664</strain>
    </source>
</reference>
<dbReference type="NCBIfam" id="NF033542">
    <property type="entry name" value="transpos_IS110"/>
    <property type="match status" value="1"/>
</dbReference>
<feature type="domain" description="Transposase IS116/IS110/IS902 C-terminal" evidence="2">
    <location>
        <begin position="283"/>
        <end position="350"/>
    </location>
</feature>
<dbReference type="GO" id="GO:0003677">
    <property type="term" value="F:DNA binding"/>
    <property type="evidence" value="ECO:0007669"/>
    <property type="project" value="InterPro"/>
</dbReference>
<gene>
    <name evidence="3" type="ORF">HMPREF0493_0172</name>
</gene>
<dbReference type="PANTHER" id="PTHR33055">
    <property type="entry name" value="TRANSPOSASE FOR INSERTION SEQUENCE ELEMENT IS1111A"/>
    <property type="match status" value="1"/>
</dbReference>
<dbReference type="Pfam" id="PF02371">
    <property type="entry name" value="Transposase_20"/>
    <property type="match status" value="1"/>
</dbReference>
<dbReference type="GO" id="GO:0006313">
    <property type="term" value="P:DNA transposition"/>
    <property type="evidence" value="ECO:0007669"/>
    <property type="project" value="InterPro"/>
</dbReference>
<comment type="caution">
    <text evidence="3">The sequence shown here is derived from an EMBL/GenBank/DDBJ whole genome shotgun (WGS) entry which is preliminary data.</text>
</comment>